<evidence type="ECO:0000256" key="2">
    <source>
        <dbReference type="PROSITE-ProRule" id="PRU00339"/>
    </source>
</evidence>
<dbReference type="Proteomes" id="UP001203058">
    <property type="component" value="Unassembled WGS sequence"/>
</dbReference>
<keyword evidence="2" id="KW-0802">TPR repeat</keyword>
<evidence type="ECO:0000313" key="4">
    <source>
        <dbReference type="Proteomes" id="UP001203058"/>
    </source>
</evidence>
<dbReference type="Pfam" id="PF13432">
    <property type="entry name" value="TPR_16"/>
    <property type="match status" value="2"/>
</dbReference>
<name>A0ABS9VQ32_9SPHN</name>
<evidence type="ECO:0000256" key="1">
    <source>
        <dbReference type="ARBA" id="ARBA00022679"/>
    </source>
</evidence>
<organism evidence="3 4">
    <name type="scientific">Sphingomonas telluris</name>
    <dbReference type="NCBI Taxonomy" id="2907998"/>
    <lineage>
        <taxon>Bacteria</taxon>
        <taxon>Pseudomonadati</taxon>
        <taxon>Pseudomonadota</taxon>
        <taxon>Alphaproteobacteria</taxon>
        <taxon>Sphingomonadales</taxon>
        <taxon>Sphingomonadaceae</taxon>
        <taxon>Sphingomonas</taxon>
    </lineage>
</organism>
<dbReference type="SMART" id="SM00028">
    <property type="entry name" value="TPR"/>
    <property type="match status" value="6"/>
</dbReference>
<dbReference type="PANTHER" id="PTHR12788:SF10">
    <property type="entry name" value="PROTEIN-TYROSINE SULFOTRANSFERASE"/>
    <property type="match status" value="1"/>
</dbReference>
<dbReference type="Gene3D" id="1.25.40.10">
    <property type="entry name" value="Tetratricopeptide repeat domain"/>
    <property type="match status" value="1"/>
</dbReference>
<proteinExistence type="predicted"/>
<dbReference type="InterPro" id="IPR011990">
    <property type="entry name" value="TPR-like_helical_dom_sf"/>
</dbReference>
<keyword evidence="1" id="KW-0808">Transferase</keyword>
<dbReference type="SUPFAM" id="SSF52540">
    <property type="entry name" value="P-loop containing nucleoside triphosphate hydrolases"/>
    <property type="match status" value="1"/>
</dbReference>
<dbReference type="RefSeq" id="WP_241447940.1">
    <property type="nucleotide sequence ID" value="NZ_JAKZHW010000002.1"/>
</dbReference>
<accession>A0ABS9VQ32</accession>
<dbReference type="SUPFAM" id="SSF48452">
    <property type="entry name" value="TPR-like"/>
    <property type="match status" value="2"/>
</dbReference>
<sequence length="669" mass="73429">MTASSVLDDKTTTAIRAAMTAAGAGRVSEAVDIGERALAGGGDKAALNAMIGMLHCQTGNLDAGIRHLKTARQARPADPVIAGNLATALASNGDNSGALQVLGEDVAAKDPTFRLLKVRAFLAQSTEDFPAAVTAYQRVVEANPSDWESWNNLGNARRMLGDFEGSVIALQTAAKLNPESPPVRLNLALALGNAGHFDEAEQRLRRMAEDLSSDPKPLRELHALLKEQGREDAALEAIEAAAERDPADNELQLALASQRLNLLHTEAAERAYRQVVDRDPSNALANLGLAVVFELTNRTEELSSLAGEAEKRGVGPDVLNFIRAFDHRRGKRFAEGLAALEGVPDELETARRNHLLGQLLEGAGRYDEAFDAFTRMNKIQSEDASQPLERAATYRATIRAQLNTLTPHWVDSWTAPHEDERGTPVFLVGFPRSGTTLLDTMLMGHSNVEVLEEEPTLTRATKLLPELSELPSATEEQVRAARDEYFRIAAGHVTLEAGKLLVDKNPLSMNGLPVIKKLFPNAKIILALRHPCDVLLSCYATNFKLNDGMSNFLKLDTAAELYDLSFRYFEKAQELLGMPVHRVVYENVVEDRESELKALLQYLGLEWDADVLEHEKTARGRGRIKTASYAQVAQPIYSQSAGRWTNYRKHLEPVLPVLEPWIAKFGYTV</sequence>
<dbReference type="PROSITE" id="PS50005">
    <property type="entry name" value="TPR"/>
    <property type="match status" value="1"/>
</dbReference>
<gene>
    <name evidence="3" type="ORF">LZ016_13280</name>
</gene>
<comment type="caution">
    <text evidence="3">The sequence shown here is derived from an EMBL/GenBank/DDBJ whole genome shotgun (WGS) entry which is preliminary data.</text>
</comment>
<protein>
    <submittedName>
        <fullName evidence="3">Sulfotransferase</fullName>
    </submittedName>
</protein>
<reference evidence="3 4" key="1">
    <citation type="submission" date="2022-03" db="EMBL/GenBank/DDBJ databases">
        <authorList>
            <person name="Jo J.-H."/>
            <person name="Im W.-T."/>
        </authorList>
    </citation>
    <scope>NUCLEOTIDE SEQUENCE [LARGE SCALE GENOMIC DNA]</scope>
    <source>
        <strain evidence="3 4">SM33</strain>
    </source>
</reference>
<dbReference type="EMBL" id="JAKZHW010000002">
    <property type="protein sequence ID" value="MCH8617067.1"/>
    <property type="molecule type" value="Genomic_DNA"/>
</dbReference>
<dbReference type="InterPro" id="IPR027417">
    <property type="entry name" value="P-loop_NTPase"/>
</dbReference>
<feature type="repeat" description="TPR" evidence="2">
    <location>
        <begin position="147"/>
        <end position="180"/>
    </location>
</feature>
<evidence type="ECO:0000313" key="3">
    <source>
        <dbReference type="EMBL" id="MCH8617067.1"/>
    </source>
</evidence>
<dbReference type="InterPro" id="IPR019734">
    <property type="entry name" value="TPR_rpt"/>
</dbReference>
<dbReference type="Gene3D" id="3.40.50.300">
    <property type="entry name" value="P-loop containing nucleotide triphosphate hydrolases"/>
    <property type="match status" value="1"/>
</dbReference>
<dbReference type="Pfam" id="PF13469">
    <property type="entry name" value="Sulfotransfer_3"/>
    <property type="match status" value="1"/>
</dbReference>
<dbReference type="PANTHER" id="PTHR12788">
    <property type="entry name" value="PROTEIN-TYROSINE SULFOTRANSFERASE 2"/>
    <property type="match status" value="1"/>
</dbReference>
<keyword evidence="4" id="KW-1185">Reference proteome</keyword>
<dbReference type="InterPro" id="IPR026634">
    <property type="entry name" value="TPST-like"/>
</dbReference>